<dbReference type="AlphaFoldDB" id="A0A917ZNK6"/>
<reference evidence="9" key="2">
    <citation type="submission" date="2020-09" db="EMBL/GenBank/DDBJ databases">
        <authorList>
            <person name="Sun Q."/>
            <person name="Zhou Y."/>
        </authorList>
    </citation>
    <scope>NUCLEOTIDE SEQUENCE</scope>
    <source>
        <strain evidence="9">CGMCC 4.7201</strain>
    </source>
</reference>
<dbReference type="InterPro" id="IPR036938">
    <property type="entry name" value="PAP2/HPO_sf"/>
</dbReference>
<dbReference type="RefSeq" id="WP_189131727.1">
    <property type="nucleotide sequence ID" value="NZ_BMMS01000009.1"/>
</dbReference>
<comment type="subcellular location">
    <subcellularLocation>
        <location evidence="1">Cell membrane</location>
        <topology evidence="1">Multi-pass membrane protein</topology>
    </subcellularLocation>
</comment>
<dbReference type="Proteomes" id="UP000641932">
    <property type="component" value="Unassembled WGS sequence"/>
</dbReference>
<feature type="domain" description="Phosphatidic acid phosphatase type 2/haloperoxidase" evidence="8">
    <location>
        <begin position="70"/>
        <end position="178"/>
    </location>
</feature>
<feature type="transmembrane region" description="Helical" evidence="7">
    <location>
        <begin position="64"/>
        <end position="85"/>
    </location>
</feature>
<accession>A0A917ZNK6</accession>
<keyword evidence="4" id="KW-0378">Hydrolase</keyword>
<dbReference type="SMART" id="SM00014">
    <property type="entry name" value="acidPPc"/>
    <property type="match status" value="1"/>
</dbReference>
<feature type="transmembrane region" description="Helical" evidence="7">
    <location>
        <begin position="37"/>
        <end position="57"/>
    </location>
</feature>
<dbReference type="GO" id="GO:0005886">
    <property type="term" value="C:plasma membrane"/>
    <property type="evidence" value="ECO:0007669"/>
    <property type="project" value="UniProtKB-SubCell"/>
</dbReference>
<evidence type="ECO:0000256" key="7">
    <source>
        <dbReference type="SAM" id="Phobius"/>
    </source>
</evidence>
<proteinExistence type="predicted"/>
<feature type="transmembrane region" description="Helical" evidence="7">
    <location>
        <begin position="137"/>
        <end position="155"/>
    </location>
</feature>
<evidence type="ECO:0000256" key="5">
    <source>
        <dbReference type="ARBA" id="ARBA00022989"/>
    </source>
</evidence>
<keyword evidence="3 7" id="KW-0812">Transmembrane</keyword>
<sequence length="225" mass="23426">MTGLEWDGSNPDVGLLYDINGVADRAPHWADRTVEVIGEYGCIGALSMLAVLGWFVARRRPDAPAAVAGVVWAALAAGIALLLNIPVRGLVARPRPFVDHRGLDVLVGGKTDFSFASDHATLAMAMAVGLFLVSRKLGLAAVAVALVQGFARVYMGVHYPSDVAGGFALGTATALLLAPLAMALLTPLSTAVARTRLRPLVVARERAPKGEPFPEPVGKDTGLAA</sequence>
<comment type="caution">
    <text evidence="9">The sequence shown here is derived from an EMBL/GenBank/DDBJ whole genome shotgun (WGS) entry which is preliminary data.</text>
</comment>
<protein>
    <submittedName>
        <fullName evidence="9">Phosphatase PAP2 family protein</fullName>
    </submittedName>
</protein>
<evidence type="ECO:0000256" key="2">
    <source>
        <dbReference type="ARBA" id="ARBA00022475"/>
    </source>
</evidence>
<dbReference type="PANTHER" id="PTHR14969:SF62">
    <property type="entry name" value="DECAPRENYLPHOSPHORYL-5-PHOSPHORIBOSE PHOSPHATASE RV3807C-RELATED"/>
    <property type="match status" value="1"/>
</dbReference>
<dbReference type="Gene3D" id="1.20.144.10">
    <property type="entry name" value="Phosphatidic acid phosphatase type 2/haloperoxidase"/>
    <property type="match status" value="1"/>
</dbReference>
<dbReference type="Pfam" id="PF01569">
    <property type="entry name" value="PAP2"/>
    <property type="match status" value="1"/>
</dbReference>
<keyword evidence="10" id="KW-1185">Reference proteome</keyword>
<evidence type="ECO:0000256" key="1">
    <source>
        <dbReference type="ARBA" id="ARBA00004651"/>
    </source>
</evidence>
<evidence type="ECO:0000256" key="6">
    <source>
        <dbReference type="ARBA" id="ARBA00023136"/>
    </source>
</evidence>
<gene>
    <name evidence="9" type="ORF">GCM10012280_25660</name>
</gene>
<dbReference type="PANTHER" id="PTHR14969">
    <property type="entry name" value="SPHINGOSINE-1-PHOSPHATE PHOSPHOHYDROLASE"/>
    <property type="match status" value="1"/>
</dbReference>
<organism evidence="9 10">
    <name type="scientific">Wenjunlia tyrosinilytica</name>
    <dbReference type="NCBI Taxonomy" id="1544741"/>
    <lineage>
        <taxon>Bacteria</taxon>
        <taxon>Bacillati</taxon>
        <taxon>Actinomycetota</taxon>
        <taxon>Actinomycetes</taxon>
        <taxon>Kitasatosporales</taxon>
        <taxon>Streptomycetaceae</taxon>
        <taxon>Wenjunlia</taxon>
    </lineage>
</organism>
<feature type="transmembrane region" description="Helical" evidence="7">
    <location>
        <begin position="113"/>
        <end position="132"/>
    </location>
</feature>
<name>A0A917ZNK6_9ACTN</name>
<keyword evidence="6 7" id="KW-0472">Membrane</keyword>
<evidence type="ECO:0000313" key="10">
    <source>
        <dbReference type="Proteomes" id="UP000641932"/>
    </source>
</evidence>
<dbReference type="SUPFAM" id="SSF48317">
    <property type="entry name" value="Acid phosphatase/Vanadium-dependent haloperoxidase"/>
    <property type="match status" value="1"/>
</dbReference>
<evidence type="ECO:0000313" key="9">
    <source>
        <dbReference type="EMBL" id="GGO87357.1"/>
    </source>
</evidence>
<evidence type="ECO:0000256" key="4">
    <source>
        <dbReference type="ARBA" id="ARBA00022801"/>
    </source>
</evidence>
<feature type="transmembrane region" description="Helical" evidence="7">
    <location>
        <begin position="167"/>
        <end position="188"/>
    </location>
</feature>
<keyword evidence="5 7" id="KW-1133">Transmembrane helix</keyword>
<dbReference type="InterPro" id="IPR000326">
    <property type="entry name" value="PAP2/HPO"/>
</dbReference>
<dbReference type="GO" id="GO:0016787">
    <property type="term" value="F:hydrolase activity"/>
    <property type="evidence" value="ECO:0007669"/>
    <property type="project" value="UniProtKB-KW"/>
</dbReference>
<evidence type="ECO:0000259" key="8">
    <source>
        <dbReference type="SMART" id="SM00014"/>
    </source>
</evidence>
<keyword evidence="2" id="KW-1003">Cell membrane</keyword>
<evidence type="ECO:0000256" key="3">
    <source>
        <dbReference type="ARBA" id="ARBA00022692"/>
    </source>
</evidence>
<dbReference type="EMBL" id="BMMS01000009">
    <property type="protein sequence ID" value="GGO87357.1"/>
    <property type="molecule type" value="Genomic_DNA"/>
</dbReference>
<reference evidence="9" key="1">
    <citation type="journal article" date="2014" name="Int. J. Syst. Evol. Microbiol.">
        <title>Complete genome sequence of Corynebacterium casei LMG S-19264T (=DSM 44701T), isolated from a smear-ripened cheese.</title>
        <authorList>
            <consortium name="US DOE Joint Genome Institute (JGI-PGF)"/>
            <person name="Walter F."/>
            <person name="Albersmeier A."/>
            <person name="Kalinowski J."/>
            <person name="Ruckert C."/>
        </authorList>
    </citation>
    <scope>NUCLEOTIDE SEQUENCE</scope>
    <source>
        <strain evidence="9">CGMCC 4.7201</strain>
    </source>
</reference>